<dbReference type="GeneID" id="106152896"/>
<dbReference type="KEGG" id="lak:106152896"/>
<gene>
    <name evidence="3" type="primary">LOC106152896</name>
</gene>
<feature type="coiled-coil region" evidence="1">
    <location>
        <begin position="115"/>
        <end position="142"/>
    </location>
</feature>
<dbReference type="RefSeq" id="XP_013382090.1">
    <property type="nucleotide sequence ID" value="XM_013526636.1"/>
</dbReference>
<name>A0A1S3H7K0_LINAN</name>
<keyword evidence="1" id="KW-0175">Coiled coil</keyword>
<evidence type="ECO:0000313" key="2">
    <source>
        <dbReference type="Proteomes" id="UP000085678"/>
    </source>
</evidence>
<evidence type="ECO:0000256" key="1">
    <source>
        <dbReference type="SAM" id="Coils"/>
    </source>
</evidence>
<evidence type="ECO:0000313" key="3">
    <source>
        <dbReference type="RefSeq" id="XP_013382090.1"/>
    </source>
</evidence>
<sequence length="444" mass="49338">MRNRLVSLQSDVAAVADAFKELTFEVYQLLTIARLRSSYGSFSGVNQTIDIKDLEVLKTELDDIKNKVDTGLEGIVNQLLEREVENLLSTLPVPVPFSGGDILDLLGIGSNKRKQREYENKLKSAKSTLEEAKKMVDHSLRRIEADCAKIQSAWPELQKRVTSAFRNVFKVTVDLGNAFPGLKVQLSDLRNKMCTRSKRSIADLIRNKIRSGLKRLPDLSRLAASFKPQPGGRLQPLSNFALSLQFAQTQKCLEDNHGLSGPYSNERVSGISSALRGLKNYLNTDFHNKVNGALEDILGPFTKEQLPKLIGIADRIVKLMKVNSTLDAILSRVSPLDNSFTTTDAIRMISGLFPQQKCYLIYPLSFARSGASHPTYTVPTTDKLFEIRNDLVDLLDMAGGDCNAVPAAREFIGRRHTMSDGLFNYLVKSSHPEWDCVTVSGDVC</sequence>
<proteinExistence type="predicted"/>
<dbReference type="Proteomes" id="UP000085678">
    <property type="component" value="Unplaced"/>
</dbReference>
<protein>
    <submittedName>
        <fullName evidence="3">Uncharacterized protein LOC106152896</fullName>
    </submittedName>
</protein>
<accession>A0A1S3H7K0</accession>
<dbReference type="InParanoid" id="A0A1S3H7K0"/>
<keyword evidence="2" id="KW-1185">Reference proteome</keyword>
<reference evidence="3" key="1">
    <citation type="submission" date="2025-08" db="UniProtKB">
        <authorList>
            <consortium name="RefSeq"/>
        </authorList>
    </citation>
    <scope>IDENTIFICATION</scope>
    <source>
        <tissue evidence="3">Gonads</tissue>
    </source>
</reference>
<dbReference type="AlphaFoldDB" id="A0A1S3H7K0"/>
<organism evidence="2 3">
    <name type="scientific">Lingula anatina</name>
    <name type="common">Brachiopod</name>
    <name type="synonym">Lingula unguis</name>
    <dbReference type="NCBI Taxonomy" id="7574"/>
    <lineage>
        <taxon>Eukaryota</taxon>
        <taxon>Metazoa</taxon>
        <taxon>Spiralia</taxon>
        <taxon>Lophotrochozoa</taxon>
        <taxon>Brachiopoda</taxon>
        <taxon>Linguliformea</taxon>
        <taxon>Lingulata</taxon>
        <taxon>Lingulida</taxon>
        <taxon>Linguloidea</taxon>
        <taxon>Lingulidae</taxon>
        <taxon>Lingula</taxon>
    </lineage>
</organism>